<keyword evidence="2" id="KW-0547">Nucleotide-binding</keyword>
<evidence type="ECO:0000313" key="4">
    <source>
        <dbReference type="EMBL" id="ADJ65587.1"/>
    </source>
</evidence>
<dbReference type="InterPro" id="IPR036388">
    <property type="entry name" value="WH-like_DNA-bd_sf"/>
</dbReference>
<dbReference type="KEGG" id="hse:Hsero_4117"/>
<dbReference type="Proteomes" id="UP000000329">
    <property type="component" value="Chromosome"/>
</dbReference>
<dbReference type="GeneID" id="29391470"/>
<dbReference type="STRING" id="757424.Hsero_4117"/>
<dbReference type="InterPro" id="IPR036597">
    <property type="entry name" value="Fido-like_dom_sf"/>
</dbReference>
<evidence type="ECO:0000313" key="5">
    <source>
        <dbReference type="Proteomes" id="UP000000329"/>
    </source>
</evidence>
<dbReference type="GO" id="GO:0005524">
    <property type="term" value="F:ATP binding"/>
    <property type="evidence" value="ECO:0007669"/>
    <property type="project" value="UniProtKB-KW"/>
</dbReference>
<keyword evidence="2" id="KW-0067">ATP-binding</keyword>
<feature type="active site" evidence="1">
    <location>
        <position position="212"/>
    </location>
</feature>
<organism evidence="4 5">
    <name type="scientific">Herbaspirillum seropedicae (strain SmR1)</name>
    <dbReference type="NCBI Taxonomy" id="757424"/>
    <lineage>
        <taxon>Bacteria</taxon>
        <taxon>Pseudomonadati</taxon>
        <taxon>Pseudomonadota</taxon>
        <taxon>Betaproteobacteria</taxon>
        <taxon>Burkholderiales</taxon>
        <taxon>Oxalobacteraceae</taxon>
        <taxon>Herbaspirillum</taxon>
    </lineage>
</organism>
<feature type="domain" description="Fido" evidence="3">
    <location>
        <begin position="119"/>
        <end position="277"/>
    </location>
</feature>
<dbReference type="OrthoDB" id="9813719at2"/>
<dbReference type="eggNOG" id="COG3177">
    <property type="taxonomic scope" value="Bacteria"/>
</dbReference>
<dbReference type="PANTHER" id="PTHR13504">
    <property type="entry name" value="FIDO DOMAIN-CONTAINING PROTEIN DDB_G0283145"/>
    <property type="match status" value="1"/>
</dbReference>
<dbReference type="AlphaFoldDB" id="D8ITF7"/>
<gene>
    <name evidence="4" type="ordered locus">Hsero_4117</name>
</gene>
<reference evidence="4 5" key="1">
    <citation type="submission" date="2010-04" db="EMBL/GenBank/DDBJ databases">
        <title>The genome of Herbaspirillum seropedicae SmR1, an endophytic, nitrogen-fixing, plant-growth promoting beta-Proteobacteria.</title>
        <authorList>
            <person name="Pedrosa F.O."/>
            <person name="Monteiro R.A."/>
            <person name="Wassem R."/>
            <person name="Cruz L.M."/>
            <person name="Ayub R.A."/>
            <person name="Colauto N.B."/>
            <person name="Fernandez M.A."/>
            <person name="Fungaro M.H.P."/>
            <person name="Grisard E.C."/>
            <person name="Hungria M."/>
            <person name="Madeira H.M.F."/>
            <person name="Nodari R.O."/>
            <person name="Osaku C.A."/>
            <person name="Petzl-Erler M.L."/>
            <person name="Terenzi H."/>
            <person name="Vieira L.G.E."/>
            <person name="Almeida M.I.M."/>
            <person name="Alves L.R."/>
            <person name="Arantes O.M.N."/>
            <person name="Balsanelli E."/>
            <person name="Barcellos F.G."/>
            <person name="Baura V.A."/>
            <person name="Binde D.R."/>
            <person name="Campo R.J."/>
            <person name="Chubatsu L.S."/>
            <person name="Chueire L.M.O."/>
            <person name="Ciferri R.R."/>
            <person name="Correa L.C."/>
            <person name="da Conceicao Silva J.L."/>
            <person name="Dabul A.N.G."/>
            <person name="Dambros B.P."/>
            <person name="Faoro H."/>
            <person name="Favetti A."/>
            <person name="Friedermann G."/>
            <person name="Furlaneto M.C."/>
            <person name="Gasques L.S."/>
            <person name="Gimenes C.C.T."/>
            <person name="Gioppo N.M.R."/>
            <person name="Glienke-Blanco C."/>
            <person name="Godoy L.P."/>
            <person name="Guerra M.P."/>
            <person name="Karp S."/>
            <person name="Kava-Cordeiro V."/>
            <person name="Margarido V.P."/>
            <person name="Mathioni S.M."/>
            <person name="Menck-Soares M.A."/>
            <person name="Murace N.K."/>
            <person name="Nicolas M.F."/>
            <person name="Oliveira C.E.C."/>
            <person name="Pagnan N.A.B."/>
            <person name="Pamphile J.A."/>
            <person name="Patussi E.V."/>
            <person name="Pereira L.F.P."/>
            <person name="Pereira-Ferrari L."/>
            <person name="Pinto F.G.S."/>
            <person name="Precoma C."/>
            <person name="Prioli A.J."/>
            <person name="Prioli S.M.A.P."/>
            <person name="Raittz R.T."/>
            <person name="Ramos H.J.O."/>
            <person name="Ribeiro E.M.S.F."/>
            <person name="Rigo L.U."/>
            <person name="Rocha C.L.M.S.C."/>
            <person name="Rocha S.N."/>
            <person name="Santos K."/>
            <person name="Satori D."/>
            <person name="Silva A.G."/>
            <person name="Simao R.C.G."/>
            <person name="Soares M.A.M."/>
            <person name="Souza E.M."/>
            <person name="Steffens M.B.R."/>
            <person name="Steindel M."/>
            <person name="Tadra-Sfeir M.Z."/>
            <person name="Takahashi E.K."/>
            <person name="Torres R.A."/>
            <person name="Valle J.S."/>
            <person name="Vernal J.I."/>
            <person name="Vilas-Boas L.A."/>
            <person name="Watanabe M.A.E."/>
            <person name="Weiss V.A."/>
            <person name="Yates M.A."/>
            <person name="Souza E.M."/>
        </authorList>
    </citation>
    <scope>NUCLEOTIDE SEQUENCE [LARGE SCALE GENOMIC DNA]</scope>
    <source>
        <strain evidence="4 5">SmR1</strain>
    </source>
</reference>
<accession>D8ITF7</accession>
<feature type="binding site" evidence="2">
    <location>
        <begin position="216"/>
        <end position="223"/>
    </location>
    <ligand>
        <name>ATP</name>
        <dbReference type="ChEBI" id="CHEBI:30616"/>
    </ligand>
</feature>
<dbReference type="PROSITE" id="PS51459">
    <property type="entry name" value="FIDO"/>
    <property type="match status" value="1"/>
</dbReference>
<dbReference type="InterPro" id="IPR003812">
    <property type="entry name" value="Fido"/>
</dbReference>
<proteinExistence type="predicted"/>
<protein>
    <recommendedName>
        <fullName evidence="3">Fido domain-containing protein</fullName>
    </recommendedName>
</protein>
<dbReference type="Gene3D" id="1.10.10.10">
    <property type="entry name" value="Winged helix-like DNA-binding domain superfamily/Winged helix DNA-binding domain"/>
    <property type="match status" value="1"/>
</dbReference>
<sequence length="373" mass="41548">MNSGDYTYLWQAPDWPHWRYDLNILAEPLAQVSHAQGVLLGRLADVGLGLRDEANLLALTDDVLKTSAIEGEQLNLASVRSSVARRLGVDIGALAPVDRHVEGVVDMIFDATTHHHKPLTAKRLFAWHAALFPTGYSGLSEIIVGDWRDDAQGPMQVVSGPLHRQKVHYEAPPARRLAREVTRLLNWINTAKPAEPALLRAGLGHLWFVTLHPFDDGNGRIARAVGDLLLARADGSPQRFYSLSAQIQRERKAYYDILERTQKGDMDVTPWLLWFLQMLLAAVNQAHRTLDAVLVKARFWQRIAGTPLNVRQVKVLNRLLDGFEGKLTSSKWAALAKCSSDTALRDLNELVALDLLQRSAAGGRSTSYELTLR</sequence>
<name>D8ITF7_HERSS</name>
<dbReference type="RefSeq" id="WP_013236046.1">
    <property type="nucleotide sequence ID" value="NC_014323.1"/>
</dbReference>
<evidence type="ECO:0000259" key="3">
    <source>
        <dbReference type="PROSITE" id="PS51459"/>
    </source>
</evidence>
<dbReference type="EMBL" id="CP002039">
    <property type="protein sequence ID" value="ADJ65587.1"/>
    <property type="molecule type" value="Genomic_DNA"/>
</dbReference>
<dbReference type="PANTHER" id="PTHR13504:SF33">
    <property type="entry name" value="FIC FAMILY PROTEIN"/>
    <property type="match status" value="1"/>
</dbReference>
<dbReference type="InterPro" id="IPR040198">
    <property type="entry name" value="Fido_containing"/>
</dbReference>
<dbReference type="Gene3D" id="1.10.3290.10">
    <property type="entry name" value="Fido-like domain"/>
    <property type="match status" value="1"/>
</dbReference>
<dbReference type="Pfam" id="PF02661">
    <property type="entry name" value="Fic"/>
    <property type="match status" value="1"/>
</dbReference>
<keyword evidence="5" id="KW-1185">Reference proteome</keyword>
<feature type="binding site" evidence="2">
    <location>
        <begin position="254"/>
        <end position="255"/>
    </location>
    <ligand>
        <name>ATP</name>
        <dbReference type="ChEBI" id="CHEBI:30616"/>
    </ligand>
</feature>
<dbReference type="SUPFAM" id="SSF140931">
    <property type="entry name" value="Fic-like"/>
    <property type="match status" value="1"/>
</dbReference>
<dbReference type="HOGENOM" id="CLU_041789_0_0_4"/>
<evidence type="ECO:0000256" key="1">
    <source>
        <dbReference type="PIRSR" id="PIRSR640198-1"/>
    </source>
</evidence>
<evidence type="ECO:0000256" key="2">
    <source>
        <dbReference type="PIRSR" id="PIRSR640198-2"/>
    </source>
</evidence>
<dbReference type="Pfam" id="PF13776">
    <property type="entry name" value="DUF4172"/>
    <property type="match status" value="1"/>
</dbReference>
<dbReference type="InterPro" id="IPR025230">
    <property type="entry name" value="DUF4172"/>
</dbReference>